<dbReference type="PANTHER" id="PTHR44835:SF1">
    <property type="entry name" value="PROTEIN O-GLCNAC TRANSFERASE"/>
    <property type="match status" value="1"/>
</dbReference>
<dbReference type="SUPFAM" id="SSF48452">
    <property type="entry name" value="TPR-like"/>
    <property type="match status" value="1"/>
</dbReference>
<dbReference type="Proteomes" id="UP001196068">
    <property type="component" value="Unassembled WGS sequence"/>
</dbReference>
<dbReference type="InterPro" id="IPR019734">
    <property type="entry name" value="TPR_rpt"/>
</dbReference>
<evidence type="ECO:0000256" key="3">
    <source>
        <dbReference type="ARBA" id="ARBA00011970"/>
    </source>
</evidence>
<accession>A0AAF1JZ47</accession>
<feature type="domain" description="O-GlcNAc transferase C-terminal" evidence="8">
    <location>
        <begin position="364"/>
        <end position="538"/>
    </location>
</feature>
<dbReference type="Gene3D" id="1.25.40.10">
    <property type="entry name" value="Tetratricopeptide repeat domain"/>
    <property type="match status" value="1"/>
</dbReference>
<dbReference type="Gene3D" id="3.40.50.2000">
    <property type="entry name" value="Glycogen Phosphorylase B"/>
    <property type="match status" value="1"/>
</dbReference>
<reference evidence="9" key="2">
    <citation type="journal article" date="2021" name="Syst. Appl. Microbiol.">
        <title>Roseomonas hellenica sp. nov., isolated from roots of wild-growing Alkanna tinctoria.</title>
        <authorList>
            <person name="Rat A."/>
            <person name="Naranjo H.D."/>
            <person name="Lebbe L."/>
            <person name="Cnockaert M."/>
            <person name="Krigas N."/>
            <person name="Grigoriadou K."/>
            <person name="Maloupa E."/>
            <person name="Willems A."/>
        </authorList>
    </citation>
    <scope>NUCLEOTIDE SEQUENCE</scope>
    <source>
        <strain evidence="9">LMG 28251</strain>
    </source>
</reference>
<feature type="domain" description="O-GlcNAc transferase C-terminal" evidence="8">
    <location>
        <begin position="191"/>
        <end position="341"/>
    </location>
</feature>
<dbReference type="EC" id="2.4.1.255" evidence="3"/>
<dbReference type="EMBL" id="JAAEDH010000037">
    <property type="protein sequence ID" value="MBR0657484.1"/>
    <property type="molecule type" value="Genomic_DNA"/>
</dbReference>
<evidence type="ECO:0000256" key="2">
    <source>
        <dbReference type="ARBA" id="ARBA00005386"/>
    </source>
</evidence>
<dbReference type="Pfam" id="PF14559">
    <property type="entry name" value="TPR_19"/>
    <property type="match status" value="1"/>
</dbReference>
<reference evidence="9" key="1">
    <citation type="submission" date="2020-01" db="EMBL/GenBank/DDBJ databases">
        <authorList>
            <person name="Rat A."/>
        </authorList>
    </citation>
    <scope>NUCLEOTIDE SEQUENCE</scope>
    <source>
        <strain evidence="9">LMG 28251</strain>
    </source>
</reference>
<dbReference type="RefSeq" id="WP_211876346.1">
    <property type="nucleotide sequence ID" value="NZ_JAAEDH010000037.1"/>
</dbReference>
<comment type="similarity">
    <text evidence="2">Belongs to the glycosyltransferase 41 family. O-GlcNAc transferase subfamily.</text>
</comment>
<sequence>MQADRSPPDLAAILADAASLLTDNRAETALALLAPAARDHPADIALAGLHADALHIAGRLPEAEAEYRRALALDPAPFEPWYGLGSCLVARWSYGAAIGALREALQRRPHHAPAHASLAEALFQTGLIDAAIAQFRQAAAHGDAAMQALALRNIAVIIPGSPDAANATVLALRRAFAASLPRTAPRAPMPRAGRKLRVAYVSAYFGGANWMKPVFAVINRHDRARFEVHMIADGGLPAAAAGYRDHAADVVWRVRGMPNAMLAERIAAAGIDVLVDLNGYSVPDRLGLFALRPAPVQLGWFNMFATTGTDAFNALVGDAAVLPPEEEGFYSERILRVPGSYLAFEVPYGVPDVTPPPALDNGFITFGSLCSAIKLTDPVIAAWARILRAAPTARLLLRHGTLEDASNQALLRARFAAEGIGAARLMLEGGAPHQEFLATYGRIDIALDTFPYNGGTTTTEALWQGVPVLSFNGDRWASRTSRSLLLAAGLREWVADDLAAYVARAVALAGDPATPEHLAELRAAMRATLLGSAVCDTAGLCAALEAIYETGAAA</sequence>
<dbReference type="SUPFAM" id="SSF53756">
    <property type="entry name" value="UDP-Glycosyltransferase/glycogen phosphorylase"/>
    <property type="match status" value="1"/>
</dbReference>
<evidence type="ECO:0000256" key="6">
    <source>
        <dbReference type="ARBA" id="ARBA00022737"/>
    </source>
</evidence>
<dbReference type="InterPro" id="IPR029489">
    <property type="entry name" value="OGT/SEC/SPY_C"/>
</dbReference>
<dbReference type="PANTHER" id="PTHR44835">
    <property type="entry name" value="UDP-N-ACETYLGLUCOSAMINE--PEPTIDE N-ACETYLGLUCOSAMINYLTRANSFERASE SPINDLY-RELATED"/>
    <property type="match status" value="1"/>
</dbReference>
<dbReference type="SMART" id="SM00028">
    <property type="entry name" value="TPR"/>
    <property type="match status" value="3"/>
</dbReference>
<proteinExistence type="inferred from homology"/>
<gene>
    <name evidence="9" type="ORF">GXW79_20585</name>
</gene>
<comment type="pathway">
    <text evidence="1">Protein modification; protein glycosylation.</text>
</comment>
<keyword evidence="4" id="KW-0328">Glycosyltransferase</keyword>
<evidence type="ECO:0000313" key="9">
    <source>
        <dbReference type="EMBL" id="MBR0657484.1"/>
    </source>
</evidence>
<keyword evidence="7" id="KW-0802">TPR repeat</keyword>
<evidence type="ECO:0000259" key="8">
    <source>
        <dbReference type="Pfam" id="PF13844"/>
    </source>
</evidence>
<evidence type="ECO:0000256" key="5">
    <source>
        <dbReference type="ARBA" id="ARBA00022679"/>
    </source>
</evidence>
<keyword evidence="5" id="KW-0808">Transferase</keyword>
<name>A0AAF1JZ47_9PROT</name>
<keyword evidence="6" id="KW-0677">Repeat</keyword>
<dbReference type="InterPro" id="IPR011990">
    <property type="entry name" value="TPR-like_helical_dom_sf"/>
</dbReference>
<organism evidence="9 10">
    <name type="scientific">Plastoroseomonas arctica</name>
    <dbReference type="NCBI Taxonomy" id="1509237"/>
    <lineage>
        <taxon>Bacteria</taxon>
        <taxon>Pseudomonadati</taxon>
        <taxon>Pseudomonadota</taxon>
        <taxon>Alphaproteobacteria</taxon>
        <taxon>Acetobacterales</taxon>
        <taxon>Acetobacteraceae</taxon>
        <taxon>Plastoroseomonas</taxon>
    </lineage>
</organism>
<evidence type="ECO:0000313" key="10">
    <source>
        <dbReference type="Proteomes" id="UP001196068"/>
    </source>
</evidence>
<keyword evidence="10" id="KW-1185">Reference proteome</keyword>
<evidence type="ECO:0000256" key="7">
    <source>
        <dbReference type="ARBA" id="ARBA00022803"/>
    </source>
</evidence>
<dbReference type="Gene3D" id="3.40.50.11380">
    <property type="match status" value="1"/>
</dbReference>
<dbReference type="Pfam" id="PF13844">
    <property type="entry name" value="Glyco_transf_41"/>
    <property type="match status" value="2"/>
</dbReference>
<evidence type="ECO:0000256" key="4">
    <source>
        <dbReference type="ARBA" id="ARBA00022676"/>
    </source>
</evidence>
<evidence type="ECO:0000256" key="1">
    <source>
        <dbReference type="ARBA" id="ARBA00004922"/>
    </source>
</evidence>
<comment type="caution">
    <text evidence="9">The sequence shown here is derived from an EMBL/GenBank/DDBJ whole genome shotgun (WGS) entry which is preliminary data.</text>
</comment>
<dbReference type="GO" id="GO:0097363">
    <property type="term" value="F:protein O-acetylglucosaminyltransferase activity"/>
    <property type="evidence" value="ECO:0007669"/>
    <property type="project" value="UniProtKB-EC"/>
</dbReference>
<dbReference type="AlphaFoldDB" id="A0AAF1JZ47"/>
<dbReference type="InterPro" id="IPR051939">
    <property type="entry name" value="Glycosyltr_41/O-GlcNAc_trsf"/>
</dbReference>
<protein>
    <recommendedName>
        <fullName evidence="3">protein O-GlcNAc transferase</fullName>
        <ecNumber evidence="3">2.4.1.255</ecNumber>
    </recommendedName>
</protein>